<reference evidence="9" key="2">
    <citation type="submission" date="2023-06" db="EMBL/GenBank/DDBJ databases">
        <authorList>
            <consortium name="Lawrence Berkeley National Laboratory"/>
            <person name="Haridas S."/>
            <person name="Hensen N."/>
            <person name="Bonometti L."/>
            <person name="Westerberg I."/>
            <person name="Brannstrom I.O."/>
            <person name="Guillou S."/>
            <person name="Cros-Aarteil S."/>
            <person name="Calhoun S."/>
            <person name="Kuo A."/>
            <person name="Mondo S."/>
            <person name="Pangilinan J."/>
            <person name="Riley R."/>
            <person name="Labutti K."/>
            <person name="Andreopoulos B."/>
            <person name="Lipzen A."/>
            <person name="Chen C."/>
            <person name="Yanf M."/>
            <person name="Daum C."/>
            <person name="Ng V."/>
            <person name="Clum A."/>
            <person name="Steindorff A."/>
            <person name="Ohm R."/>
            <person name="Martin F."/>
            <person name="Silar P."/>
            <person name="Natvig D."/>
            <person name="Lalanne C."/>
            <person name="Gautier V."/>
            <person name="Ament-Velasquez S.L."/>
            <person name="Kruys A."/>
            <person name="Hutchinson M.I."/>
            <person name="Powell A.J."/>
            <person name="Barry K."/>
            <person name="Miller A.N."/>
            <person name="Grigoriev I.V."/>
            <person name="Debuchy R."/>
            <person name="Gladieux P."/>
            <person name="Thoren M.H."/>
            <person name="Johannesson H."/>
        </authorList>
    </citation>
    <scope>NUCLEOTIDE SEQUENCE</scope>
    <source>
        <strain evidence="9">CBS 168.71</strain>
    </source>
</reference>
<feature type="domain" description="Protein kinase" evidence="8">
    <location>
        <begin position="72"/>
        <end position="475"/>
    </location>
</feature>
<evidence type="ECO:0000313" key="10">
    <source>
        <dbReference type="Proteomes" id="UP001278766"/>
    </source>
</evidence>
<keyword evidence="3 6" id="KW-0547">Nucleotide-binding</keyword>
<protein>
    <submittedName>
        <fullName evidence="9">Kinase-like domain-containing protein</fullName>
    </submittedName>
</protein>
<evidence type="ECO:0000256" key="1">
    <source>
        <dbReference type="ARBA" id="ARBA00022527"/>
    </source>
</evidence>
<dbReference type="EMBL" id="JAUEPN010000001">
    <property type="protein sequence ID" value="KAK3299901.1"/>
    <property type="molecule type" value="Genomic_DNA"/>
</dbReference>
<keyword evidence="2" id="KW-0808">Transferase</keyword>
<dbReference type="GO" id="GO:0005524">
    <property type="term" value="F:ATP binding"/>
    <property type="evidence" value="ECO:0007669"/>
    <property type="project" value="UniProtKB-UniRule"/>
</dbReference>
<dbReference type="InterPro" id="IPR000719">
    <property type="entry name" value="Prot_kinase_dom"/>
</dbReference>
<feature type="compositionally biased region" description="Basic and acidic residues" evidence="7">
    <location>
        <begin position="554"/>
        <end position="573"/>
    </location>
</feature>
<dbReference type="GO" id="GO:0004674">
    <property type="term" value="F:protein serine/threonine kinase activity"/>
    <property type="evidence" value="ECO:0007669"/>
    <property type="project" value="UniProtKB-KW"/>
</dbReference>
<accession>A0AAE0HQH6</accession>
<dbReference type="InterPro" id="IPR017441">
    <property type="entry name" value="Protein_kinase_ATP_BS"/>
</dbReference>
<reference evidence="9" key="1">
    <citation type="journal article" date="2023" name="Mol. Phylogenet. Evol.">
        <title>Genome-scale phylogeny and comparative genomics of the fungal order Sordariales.</title>
        <authorList>
            <person name="Hensen N."/>
            <person name="Bonometti L."/>
            <person name="Westerberg I."/>
            <person name="Brannstrom I.O."/>
            <person name="Guillou S."/>
            <person name="Cros-Aarteil S."/>
            <person name="Calhoun S."/>
            <person name="Haridas S."/>
            <person name="Kuo A."/>
            <person name="Mondo S."/>
            <person name="Pangilinan J."/>
            <person name="Riley R."/>
            <person name="LaButti K."/>
            <person name="Andreopoulos B."/>
            <person name="Lipzen A."/>
            <person name="Chen C."/>
            <person name="Yan M."/>
            <person name="Daum C."/>
            <person name="Ng V."/>
            <person name="Clum A."/>
            <person name="Steindorff A."/>
            <person name="Ohm R.A."/>
            <person name="Martin F."/>
            <person name="Silar P."/>
            <person name="Natvig D.O."/>
            <person name="Lalanne C."/>
            <person name="Gautier V."/>
            <person name="Ament-Velasquez S.L."/>
            <person name="Kruys A."/>
            <person name="Hutchinson M.I."/>
            <person name="Powell A.J."/>
            <person name="Barry K."/>
            <person name="Miller A.N."/>
            <person name="Grigoriev I.V."/>
            <person name="Debuchy R."/>
            <person name="Gladieux P."/>
            <person name="Hiltunen Thoren M."/>
            <person name="Johannesson H."/>
        </authorList>
    </citation>
    <scope>NUCLEOTIDE SEQUENCE</scope>
    <source>
        <strain evidence="9">CBS 168.71</strain>
    </source>
</reference>
<dbReference type="AlphaFoldDB" id="A0AAE0HQH6"/>
<keyword evidence="1" id="KW-0723">Serine/threonine-protein kinase</keyword>
<feature type="region of interest" description="Disordered" evidence="7">
    <location>
        <begin position="495"/>
        <end position="573"/>
    </location>
</feature>
<feature type="compositionally biased region" description="Polar residues" evidence="7">
    <location>
        <begin position="514"/>
        <end position="523"/>
    </location>
</feature>
<keyword evidence="10" id="KW-1185">Reference proteome</keyword>
<dbReference type="PROSITE" id="PS50011">
    <property type="entry name" value="PROTEIN_KINASE_DOM"/>
    <property type="match status" value="1"/>
</dbReference>
<dbReference type="InterPro" id="IPR011009">
    <property type="entry name" value="Kinase-like_dom_sf"/>
</dbReference>
<dbReference type="Gene3D" id="3.30.200.20">
    <property type="entry name" value="Phosphorylase Kinase, domain 1"/>
    <property type="match status" value="1"/>
</dbReference>
<dbReference type="RefSeq" id="XP_062663415.1">
    <property type="nucleotide sequence ID" value="XM_062802660.1"/>
</dbReference>
<evidence type="ECO:0000256" key="5">
    <source>
        <dbReference type="ARBA" id="ARBA00022840"/>
    </source>
</evidence>
<dbReference type="PANTHER" id="PTHR45646:SF11">
    <property type="entry name" value="SERINE_THREONINE-PROTEIN KINASE DOA"/>
    <property type="match status" value="1"/>
</dbReference>
<dbReference type="Pfam" id="PF00069">
    <property type="entry name" value="Pkinase"/>
    <property type="match status" value="2"/>
</dbReference>
<feature type="binding site" evidence="6">
    <location>
        <position position="103"/>
    </location>
    <ligand>
        <name>ATP</name>
        <dbReference type="ChEBI" id="CHEBI:30616"/>
    </ligand>
</feature>
<evidence type="ECO:0000259" key="8">
    <source>
        <dbReference type="PROSITE" id="PS50011"/>
    </source>
</evidence>
<dbReference type="GO" id="GO:0043484">
    <property type="term" value="P:regulation of RNA splicing"/>
    <property type="evidence" value="ECO:0007669"/>
    <property type="project" value="TreeGrafter"/>
</dbReference>
<dbReference type="Gene3D" id="1.10.510.10">
    <property type="entry name" value="Transferase(Phosphotransferase) domain 1"/>
    <property type="match status" value="1"/>
</dbReference>
<dbReference type="InterPro" id="IPR051175">
    <property type="entry name" value="CLK_kinases"/>
</dbReference>
<dbReference type="PANTHER" id="PTHR45646">
    <property type="entry name" value="SERINE/THREONINE-PROTEIN KINASE DOA-RELATED"/>
    <property type="match status" value="1"/>
</dbReference>
<organism evidence="9 10">
    <name type="scientific">Chaetomium fimeti</name>
    <dbReference type="NCBI Taxonomy" id="1854472"/>
    <lineage>
        <taxon>Eukaryota</taxon>
        <taxon>Fungi</taxon>
        <taxon>Dikarya</taxon>
        <taxon>Ascomycota</taxon>
        <taxon>Pezizomycotina</taxon>
        <taxon>Sordariomycetes</taxon>
        <taxon>Sordariomycetidae</taxon>
        <taxon>Sordariales</taxon>
        <taxon>Chaetomiaceae</taxon>
        <taxon>Chaetomium</taxon>
    </lineage>
</organism>
<evidence type="ECO:0000256" key="2">
    <source>
        <dbReference type="ARBA" id="ARBA00022679"/>
    </source>
</evidence>
<evidence type="ECO:0000256" key="4">
    <source>
        <dbReference type="ARBA" id="ARBA00022777"/>
    </source>
</evidence>
<name>A0AAE0HQH6_9PEZI</name>
<dbReference type="GO" id="GO:0005634">
    <property type="term" value="C:nucleus"/>
    <property type="evidence" value="ECO:0007669"/>
    <property type="project" value="TreeGrafter"/>
</dbReference>
<proteinExistence type="predicted"/>
<dbReference type="Proteomes" id="UP001278766">
    <property type="component" value="Unassembled WGS sequence"/>
</dbReference>
<sequence length="573" mass="64455">MCLPVPYTKERDWSDDSEQSVDSDDEYPGPEDSERFKVDWSIDVGNESEDFDRYGGNGFCLIRLGDCIADRFTILHKLGHGGFGTVWLVRDAEERHGRYVALKVVSHLHSENYEVQEVLDRLKKHEGDHGHPGVFLIELERLFHRSSGRRHLCQVFPVLGPPLSSLNLGNTALLYPMFVRYFARQLASGLATMHSLGVCHGDLTMSNLSIRLRKSFDHLTEQQLLADDMFGKPRVRPLDRRFGSPYVVAAADLTRLPVEYYSTKISILDFDQAFLTSNPPRKVAGIPASYLAPESIFALTNSPAADVWALGCILFNLRDPFPLFSDMLGSDPEAKARRMQSALGPLPKEWMSIQFLDGWPVHPELEPDLLDESKPIELLDNPHLFPPLEKCVDHFREPRRLAGGMHPKTGRELFCLHFPCFTVEERAEKERFETENTPLIEKADAKLFSNLLREIFNYDHKSRVTAGQLPEHPWMQETDEELSAFETLLMATDNANVPPRADHDRVRDLGNTAGGSENQSPSSGPCVDEPGPEECCREEKSPGSAWEGGVTEEAACKEDEAAKGEEGGDKRLN</sequence>
<evidence type="ECO:0000256" key="7">
    <source>
        <dbReference type="SAM" id="MobiDB-lite"/>
    </source>
</evidence>
<evidence type="ECO:0000256" key="6">
    <source>
        <dbReference type="PROSITE-ProRule" id="PRU10141"/>
    </source>
</evidence>
<dbReference type="SMART" id="SM00220">
    <property type="entry name" value="S_TKc"/>
    <property type="match status" value="1"/>
</dbReference>
<keyword evidence="5 6" id="KW-0067">ATP-binding</keyword>
<dbReference type="GeneID" id="87839608"/>
<evidence type="ECO:0000313" key="9">
    <source>
        <dbReference type="EMBL" id="KAK3299901.1"/>
    </source>
</evidence>
<comment type="caution">
    <text evidence="9">The sequence shown here is derived from an EMBL/GenBank/DDBJ whole genome shotgun (WGS) entry which is preliminary data.</text>
</comment>
<gene>
    <name evidence="9" type="ORF">B0H64DRAFT_379397</name>
</gene>
<evidence type="ECO:0000256" key="3">
    <source>
        <dbReference type="ARBA" id="ARBA00022741"/>
    </source>
</evidence>
<dbReference type="PROSITE" id="PS00107">
    <property type="entry name" value="PROTEIN_KINASE_ATP"/>
    <property type="match status" value="1"/>
</dbReference>
<keyword evidence="4 9" id="KW-0418">Kinase</keyword>
<dbReference type="SUPFAM" id="SSF56112">
    <property type="entry name" value="Protein kinase-like (PK-like)"/>
    <property type="match status" value="1"/>
</dbReference>
<feature type="compositionally biased region" description="Acidic residues" evidence="7">
    <location>
        <begin position="15"/>
        <end position="31"/>
    </location>
</feature>
<feature type="region of interest" description="Disordered" evidence="7">
    <location>
        <begin position="1"/>
        <end position="33"/>
    </location>
</feature>